<reference evidence="3" key="1">
    <citation type="submission" date="2023-03" db="EMBL/GenBank/DDBJ databases">
        <title>Massive genome expansion in bonnet fungi (Mycena s.s.) driven by repeated elements and novel gene families across ecological guilds.</title>
        <authorList>
            <consortium name="Lawrence Berkeley National Laboratory"/>
            <person name="Harder C.B."/>
            <person name="Miyauchi S."/>
            <person name="Viragh M."/>
            <person name="Kuo A."/>
            <person name="Thoen E."/>
            <person name="Andreopoulos B."/>
            <person name="Lu D."/>
            <person name="Skrede I."/>
            <person name="Drula E."/>
            <person name="Henrissat B."/>
            <person name="Morin E."/>
            <person name="Kohler A."/>
            <person name="Barry K."/>
            <person name="LaButti K."/>
            <person name="Morin E."/>
            <person name="Salamov A."/>
            <person name="Lipzen A."/>
            <person name="Mereny Z."/>
            <person name="Hegedus B."/>
            <person name="Baldrian P."/>
            <person name="Stursova M."/>
            <person name="Weitz H."/>
            <person name="Taylor A."/>
            <person name="Grigoriev I.V."/>
            <person name="Nagy L.G."/>
            <person name="Martin F."/>
            <person name="Kauserud H."/>
        </authorList>
    </citation>
    <scope>NUCLEOTIDE SEQUENCE</scope>
    <source>
        <strain evidence="3">CBHHK067</strain>
    </source>
</reference>
<feature type="compositionally biased region" description="Basic and acidic residues" evidence="2">
    <location>
        <begin position="277"/>
        <end position="289"/>
    </location>
</feature>
<evidence type="ECO:0000256" key="2">
    <source>
        <dbReference type="SAM" id="MobiDB-lite"/>
    </source>
</evidence>
<dbReference type="AlphaFoldDB" id="A0AAD7BXZ6"/>
<proteinExistence type="predicted"/>
<comment type="caution">
    <text evidence="3">The sequence shown here is derived from an EMBL/GenBank/DDBJ whole genome shotgun (WGS) entry which is preliminary data.</text>
</comment>
<gene>
    <name evidence="3" type="ORF">B0H17DRAFT_1149880</name>
</gene>
<name>A0AAD7BXZ6_MYCRO</name>
<feature type="compositionally biased region" description="Basic and acidic residues" evidence="2">
    <location>
        <begin position="346"/>
        <end position="373"/>
    </location>
</feature>
<evidence type="ECO:0000256" key="1">
    <source>
        <dbReference type="SAM" id="Coils"/>
    </source>
</evidence>
<sequence>MGGYENNNSGWGRSAGTAGYAIQDTQPFSNTGFDLIAGLPTAPEMAPMYPDGIYFSGFETTLPAVTGFNFAARHLTHNVLECIRVLGWTCGFPRRDGIQDAVRDMRSRLSLVVRRAEYMSDSDLIKSAERRGAEEVTYRRKENKRTPPPTRSAQTPFHFPPGGLAHKHTMCAGALRNADHKRACAPCAAGPGEGMSGGKRKEDLGGIERWEGGGGRGREGEGGKQFEGRNETDEKRIKGYDAPSPLDAQAENLCEVSRHDSGSERRRTRARILGGKICEETRGPREGRTRASHAHGCRPPPKQRESGALDSQSPPLRASAVKTHIPTRRPGPTSAHTLRASSPEKLAADENERKVERREEGRQGGGKEGERNDGGVIRRMPGQGGENGKTKRKDERPRSLPVHARDREPTLEEKLEERDRELRELCRRAMSDSADALLADRNAELEDELDNMRGLLEDNMYEIQRLCDIVERHNPNEPDADRVAALEAANVDFQACADEQTELAAQRKEDKEDLAHMVEQLRLENEDLQQQLQCAEAFERSEMCVRGEKLMTTAVLIDFPAQGGRTRDEACNLVTNHERVVTVVEEEWRGEVEETGGQFEELRDKGALKSGIPMINLPSLNAYVVQKVLSIFKTRKEVYPRVRKEGS</sequence>
<evidence type="ECO:0000313" key="4">
    <source>
        <dbReference type="Proteomes" id="UP001221757"/>
    </source>
</evidence>
<protein>
    <submittedName>
        <fullName evidence="3">Uncharacterized protein</fullName>
    </submittedName>
</protein>
<dbReference type="Proteomes" id="UP001221757">
    <property type="component" value="Unassembled WGS sequence"/>
</dbReference>
<evidence type="ECO:0000313" key="3">
    <source>
        <dbReference type="EMBL" id="KAJ7633765.1"/>
    </source>
</evidence>
<dbReference type="EMBL" id="JARKIE010000484">
    <property type="protein sequence ID" value="KAJ7633765.1"/>
    <property type="molecule type" value="Genomic_DNA"/>
</dbReference>
<feature type="compositionally biased region" description="Basic and acidic residues" evidence="2">
    <location>
        <begin position="388"/>
        <end position="416"/>
    </location>
</feature>
<accession>A0AAD7BXZ6</accession>
<feature type="coiled-coil region" evidence="1">
    <location>
        <begin position="511"/>
        <end position="538"/>
    </location>
</feature>
<feature type="compositionally biased region" description="Basic and acidic residues" evidence="2">
    <location>
        <begin position="129"/>
        <end position="140"/>
    </location>
</feature>
<feature type="region of interest" description="Disordered" evidence="2">
    <location>
        <begin position="129"/>
        <end position="156"/>
    </location>
</feature>
<feature type="region of interest" description="Disordered" evidence="2">
    <location>
        <begin position="276"/>
        <end position="416"/>
    </location>
</feature>
<feature type="region of interest" description="Disordered" evidence="2">
    <location>
        <begin position="193"/>
        <end position="249"/>
    </location>
</feature>
<keyword evidence="4" id="KW-1185">Reference proteome</keyword>
<organism evidence="3 4">
    <name type="scientific">Mycena rosella</name>
    <name type="common">Pink bonnet</name>
    <name type="synonym">Agaricus rosellus</name>
    <dbReference type="NCBI Taxonomy" id="1033263"/>
    <lineage>
        <taxon>Eukaryota</taxon>
        <taxon>Fungi</taxon>
        <taxon>Dikarya</taxon>
        <taxon>Basidiomycota</taxon>
        <taxon>Agaricomycotina</taxon>
        <taxon>Agaricomycetes</taxon>
        <taxon>Agaricomycetidae</taxon>
        <taxon>Agaricales</taxon>
        <taxon>Marasmiineae</taxon>
        <taxon>Mycenaceae</taxon>
        <taxon>Mycena</taxon>
    </lineage>
</organism>
<feature type="compositionally biased region" description="Basic and acidic residues" evidence="2">
    <location>
        <begin position="199"/>
        <end position="239"/>
    </location>
</feature>
<keyword evidence="1" id="KW-0175">Coiled coil</keyword>